<keyword evidence="4 11" id="KW-1003">Cell membrane</keyword>
<dbReference type="PROSITE" id="PS00943">
    <property type="entry name" value="UBIA"/>
    <property type="match status" value="1"/>
</dbReference>
<evidence type="ECO:0000256" key="2">
    <source>
        <dbReference type="ARBA" id="ARBA00004141"/>
    </source>
</evidence>
<dbReference type="AlphaFoldDB" id="A0A154VKV4"/>
<keyword evidence="7 11" id="KW-0831">Ubiquinone biosynthesis</keyword>
<dbReference type="RefSeq" id="WP_067559573.1">
    <property type="nucleotide sequence ID" value="NZ_LPXN01000154.1"/>
</dbReference>
<dbReference type="CDD" id="cd13959">
    <property type="entry name" value="PT_UbiA_COQ2"/>
    <property type="match status" value="1"/>
</dbReference>
<dbReference type="FunFam" id="1.20.120.1780:FF:000001">
    <property type="entry name" value="4-hydroxybenzoate octaprenyltransferase"/>
    <property type="match status" value="1"/>
</dbReference>
<dbReference type="Gene3D" id="1.10.357.140">
    <property type="entry name" value="UbiA prenyltransferase"/>
    <property type="match status" value="1"/>
</dbReference>
<sequence>MQDKAGSFPEDASEGRIDIPADGWVERWAPAWSRAYLRLGRFDRPIGTWLLLIPCWWGQALATAETQGGWPDPLLMALFVVGSLAMRAAGCTVNDLADRDIDRKVARTRTRPLASGALSVRQGLAFMAAMCAIGLAVLLSLNPYCWALGAGVVGLIVLYPFMKRITYWPQFVLGVTFNWGVLVGYAAVAGELQASALILYAAGIAWTLGYDTIYAHQDKEDDLKVGVKSSALALGGNTRPALYAFYALTLAGIGLAGWQAGLSWVFWAGLGLAAAQLAWQAARVDIDDPADCLAKFKSNRDFGLIVLAALAAGQVMA</sequence>
<feature type="transmembrane region" description="Helical" evidence="11">
    <location>
        <begin position="241"/>
        <end position="258"/>
    </location>
</feature>
<dbReference type="GO" id="GO:0005886">
    <property type="term" value="C:plasma membrane"/>
    <property type="evidence" value="ECO:0007669"/>
    <property type="project" value="UniProtKB-SubCell"/>
</dbReference>
<evidence type="ECO:0000256" key="1">
    <source>
        <dbReference type="ARBA" id="ARBA00001946"/>
    </source>
</evidence>
<dbReference type="InterPro" id="IPR006370">
    <property type="entry name" value="HB_polyprenyltransferase-like"/>
</dbReference>
<dbReference type="Proteomes" id="UP000076400">
    <property type="component" value="Unassembled WGS sequence"/>
</dbReference>
<dbReference type="HAMAP" id="MF_01635">
    <property type="entry name" value="UbiA"/>
    <property type="match status" value="1"/>
</dbReference>
<dbReference type="PANTHER" id="PTHR11048">
    <property type="entry name" value="PRENYLTRANSFERASES"/>
    <property type="match status" value="1"/>
</dbReference>
<dbReference type="OrthoDB" id="9782418at2"/>
<dbReference type="FunFam" id="1.10.357.140:FF:000003">
    <property type="entry name" value="4-hydroxybenzoate polyprenyltransferase, mitochondrial"/>
    <property type="match status" value="1"/>
</dbReference>
<reference evidence="13 14" key="1">
    <citation type="submission" date="2015-12" db="EMBL/GenBank/DDBJ databases">
        <title>Genome sequence of Oceanibaculum pacificum MCCC 1A02656.</title>
        <authorList>
            <person name="Lu L."/>
            <person name="Lai Q."/>
            <person name="Shao Z."/>
            <person name="Qian P."/>
        </authorList>
    </citation>
    <scope>NUCLEOTIDE SEQUENCE [LARGE SCALE GENOMIC DNA]</scope>
    <source>
        <strain evidence="13 14">MCCC 1A02656</strain>
    </source>
</reference>
<dbReference type="InterPro" id="IPR044878">
    <property type="entry name" value="UbiA_sf"/>
</dbReference>
<accession>A0A154VKV4</accession>
<keyword evidence="11" id="KW-0460">Magnesium</keyword>
<comment type="cofactor">
    <cofactor evidence="1 11">
        <name>Mg(2+)</name>
        <dbReference type="ChEBI" id="CHEBI:18420"/>
    </cofactor>
</comment>
<evidence type="ECO:0000256" key="6">
    <source>
        <dbReference type="ARBA" id="ARBA00022679"/>
    </source>
</evidence>
<comment type="catalytic activity">
    <reaction evidence="11">
        <text>all-trans-octaprenyl diphosphate + 4-hydroxybenzoate = 4-hydroxy-3-(all-trans-octaprenyl)benzoate + diphosphate</text>
        <dbReference type="Rhea" id="RHEA:27782"/>
        <dbReference type="ChEBI" id="CHEBI:1617"/>
        <dbReference type="ChEBI" id="CHEBI:17879"/>
        <dbReference type="ChEBI" id="CHEBI:33019"/>
        <dbReference type="ChEBI" id="CHEBI:57711"/>
        <dbReference type="EC" id="2.5.1.39"/>
    </reaction>
</comment>
<dbReference type="EC" id="2.5.1.39" evidence="11 12"/>
<evidence type="ECO:0000256" key="12">
    <source>
        <dbReference type="NCBIfam" id="TIGR01474"/>
    </source>
</evidence>
<protein>
    <recommendedName>
        <fullName evidence="11 12">4-hydroxybenzoate octaprenyltransferase</fullName>
        <ecNumber evidence="11 12">2.5.1.39</ecNumber>
    </recommendedName>
    <alternativeName>
        <fullName evidence="11">4-HB polyprenyltransferase</fullName>
    </alternativeName>
</protein>
<evidence type="ECO:0000256" key="5">
    <source>
        <dbReference type="ARBA" id="ARBA00022519"/>
    </source>
</evidence>
<evidence type="ECO:0000313" key="13">
    <source>
        <dbReference type="EMBL" id="KZD01889.1"/>
    </source>
</evidence>
<dbReference type="NCBIfam" id="TIGR01474">
    <property type="entry name" value="ubiA_proteo"/>
    <property type="match status" value="1"/>
</dbReference>
<comment type="caution">
    <text evidence="11">Lacks conserved residue(s) required for the propagation of feature annotation.</text>
</comment>
<evidence type="ECO:0000256" key="7">
    <source>
        <dbReference type="ARBA" id="ARBA00022688"/>
    </source>
</evidence>
<comment type="caution">
    <text evidence="13">The sequence shown here is derived from an EMBL/GenBank/DDBJ whole genome shotgun (WGS) entry which is preliminary data.</text>
</comment>
<keyword evidence="6 11" id="KW-0808">Transferase</keyword>
<evidence type="ECO:0000256" key="9">
    <source>
        <dbReference type="ARBA" id="ARBA00022989"/>
    </source>
</evidence>
<comment type="similarity">
    <text evidence="3 11">Belongs to the UbiA prenyltransferase family.</text>
</comment>
<keyword evidence="14" id="KW-1185">Reference proteome</keyword>
<feature type="transmembrane region" description="Helical" evidence="11">
    <location>
        <begin position="194"/>
        <end position="214"/>
    </location>
</feature>
<evidence type="ECO:0000256" key="8">
    <source>
        <dbReference type="ARBA" id="ARBA00022692"/>
    </source>
</evidence>
<evidence type="ECO:0000313" key="14">
    <source>
        <dbReference type="Proteomes" id="UP000076400"/>
    </source>
</evidence>
<dbReference type="Pfam" id="PF01040">
    <property type="entry name" value="UbiA"/>
    <property type="match status" value="1"/>
</dbReference>
<gene>
    <name evidence="11" type="primary">ubiA</name>
    <name evidence="13" type="ORF">AUP43_13635</name>
</gene>
<dbReference type="InterPro" id="IPR039653">
    <property type="entry name" value="Prenyltransferase"/>
</dbReference>
<dbReference type="EMBL" id="LPXN01000154">
    <property type="protein sequence ID" value="KZD01889.1"/>
    <property type="molecule type" value="Genomic_DNA"/>
</dbReference>
<dbReference type="GO" id="GO:0008412">
    <property type="term" value="F:4-hydroxybenzoate polyprenyltransferase activity"/>
    <property type="evidence" value="ECO:0007669"/>
    <property type="project" value="UniProtKB-UniRule"/>
</dbReference>
<comment type="pathway">
    <text evidence="11">Cofactor biosynthesis; ubiquinone biosynthesis.</text>
</comment>
<comment type="function">
    <text evidence="11">Catalyzes the prenylation of para-hydroxybenzoate (PHB) with an all-trans polyprenyl group. Mediates the second step in the final reaction sequence of ubiquinone-8 (UQ-8) biosynthesis, which is the condensation of the polyisoprenoid side chain with PHB, generating the first membrane-bound Q intermediate 3-octaprenyl-4-hydroxybenzoate.</text>
</comment>
<dbReference type="GO" id="GO:0006744">
    <property type="term" value="P:ubiquinone biosynthetic process"/>
    <property type="evidence" value="ECO:0007669"/>
    <property type="project" value="UniProtKB-UniRule"/>
</dbReference>
<dbReference type="InterPro" id="IPR030470">
    <property type="entry name" value="UbiA_prenylTrfase_CS"/>
</dbReference>
<keyword evidence="8 11" id="KW-0812">Transmembrane</keyword>
<evidence type="ECO:0000256" key="10">
    <source>
        <dbReference type="ARBA" id="ARBA00023136"/>
    </source>
</evidence>
<dbReference type="PANTHER" id="PTHR11048:SF28">
    <property type="entry name" value="4-HYDROXYBENZOATE POLYPRENYLTRANSFERASE, MITOCHONDRIAL"/>
    <property type="match status" value="1"/>
</dbReference>
<dbReference type="UniPathway" id="UPA00232"/>
<name>A0A154VKV4_9PROT</name>
<keyword evidence="9 11" id="KW-1133">Transmembrane helix</keyword>
<keyword evidence="10 11" id="KW-0472">Membrane</keyword>
<evidence type="ECO:0000256" key="11">
    <source>
        <dbReference type="HAMAP-Rule" id="MF_01635"/>
    </source>
</evidence>
<comment type="subcellular location">
    <subcellularLocation>
        <location evidence="11">Cell inner membrane</location>
        <topology evidence="11">Multi-pass membrane protein</topology>
    </subcellularLocation>
    <subcellularLocation>
        <location evidence="2">Membrane</location>
        <topology evidence="2">Multi-pass membrane protein</topology>
    </subcellularLocation>
</comment>
<feature type="transmembrane region" description="Helical" evidence="11">
    <location>
        <begin position="144"/>
        <end position="161"/>
    </location>
</feature>
<evidence type="ECO:0000256" key="3">
    <source>
        <dbReference type="ARBA" id="ARBA00005985"/>
    </source>
</evidence>
<organism evidence="13 14">
    <name type="scientific">Oceanibaculum pacificum</name>
    <dbReference type="NCBI Taxonomy" id="580166"/>
    <lineage>
        <taxon>Bacteria</taxon>
        <taxon>Pseudomonadati</taxon>
        <taxon>Pseudomonadota</taxon>
        <taxon>Alphaproteobacteria</taxon>
        <taxon>Rhodospirillales</taxon>
        <taxon>Oceanibaculaceae</taxon>
        <taxon>Oceanibaculum</taxon>
    </lineage>
</organism>
<dbReference type="Gene3D" id="1.20.120.1780">
    <property type="entry name" value="UbiA prenyltransferase"/>
    <property type="match status" value="1"/>
</dbReference>
<evidence type="ECO:0000256" key="4">
    <source>
        <dbReference type="ARBA" id="ARBA00022475"/>
    </source>
</evidence>
<dbReference type="STRING" id="580166.AUP43_13635"/>
<keyword evidence="5 11" id="KW-0997">Cell inner membrane</keyword>
<dbReference type="InterPro" id="IPR000537">
    <property type="entry name" value="UbiA_prenyltransferase"/>
</dbReference>
<proteinExistence type="inferred from homology"/>
<feature type="transmembrane region" description="Helical" evidence="11">
    <location>
        <begin position="168"/>
        <end position="188"/>
    </location>
</feature>